<proteinExistence type="predicted"/>
<feature type="domain" description="Myb-like" evidence="7">
    <location>
        <begin position="137"/>
        <end position="188"/>
    </location>
</feature>
<evidence type="ECO:0000256" key="5">
    <source>
        <dbReference type="ARBA" id="ARBA00023163"/>
    </source>
</evidence>
<dbReference type="Gene3D" id="1.10.10.60">
    <property type="entry name" value="Homeodomain-like"/>
    <property type="match status" value="1"/>
</dbReference>
<evidence type="ECO:0000256" key="2">
    <source>
        <dbReference type="ARBA" id="ARBA00022473"/>
    </source>
</evidence>
<reference evidence="9" key="1">
    <citation type="journal article" date="2016" name="Nature">
        <title>The genome of the seagrass Zostera marina reveals angiosperm adaptation to the sea.</title>
        <authorList>
            <person name="Olsen J.L."/>
            <person name="Rouze P."/>
            <person name="Verhelst B."/>
            <person name="Lin Y.-C."/>
            <person name="Bayer T."/>
            <person name="Collen J."/>
            <person name="Dattolo E."/>
            <person name="De Paoli E."/>
            <person name="Dittami S."/>
            <person name="Maumus F."/>
            <person name="Michel G."/>
            <person name="Kersting A."/>
            <person name="Lauritano C."/>
            <person name="Lohaus R."/>
            <person name="Toepel M."/>
            <person name="Tonon T."/>
            <person name="Vanneste K."/>
            <person name="Amirebrahimi M."/>
            <person name="Brakel J."/>
            <person name="Bostroem C."/>
            <person name="Chovatia M."/>
            <person name="Grimwood J."/>
            <person name="Jenkins J.W."/>
            <person name="Jueterbock A."/>
            <person name="Mraz A."/>
            <person name="Stam W.T."/>
            <person name="Tice H."/>
            <person name="Bornberg-Bauer E."/>
            <person name="Green P.J."/>
            <person name="Pearson G.A."/>
            <person name="Procaccini G."/>
            <person name="Duarte C.M."/>
            <person name="Schmutz J."/>
            <person name="Reusch T.B.H."/>
            <person name="Van de Peer Y."/>
        </authorList>
    </citation>
    <scope>NUCLEOTIDE SEQUENCE [LARGE SCALE GENOMIC DNA]</scope>
    <source>
        <strain evidence="9">cv. Finnish</strain>
    </source>
</reference>
<dbReference type="PANTHER" id="PTHR31496">
    <property type="entry name" value="TRANSCRIPTION FACTOR KAN2-RELATED"/>
    <property type="match status" value="1"/>
</dbReference>
<dbReference type="GO" id="GO:0000976">
    <property type="term" value="F:transcription cis-regulatory region binding"/>
    <property type="evidence" value="ECO:0000318"/>
    <property type="project" value="GO_Central"/>
</dbReference>
<accession>A0A0K9PMQ9</accession>
<dbReference type="PANTHER" id="PTHR31496:SF25">
    <property type="entry name" value="TRANSCRIPTION FACTOR KAN3-RELATED"/>
    <property type="match status" value="1"/>
</dbReference>
<dbReference type="GO" id="GO:0006355">
    <property type="term" value="P:regulation of DNA-templated transcription"/>
    <property type="evidence" value="ECO:0000318"/>
    <property type="project" value="GO_Central"/>
</dbReference>
<keyword evidence="9" id="KW-1185">Reference proteome</keyword>
<dbReference type="InterPro" id="IPR006447">
    <property type="entry name" value="Myb_dom_plants"/>
</dbReference>
<dbReference type="InterPro" id="IPR001005">
    <property type="entry name" value="SANT/Myb"/>
</dbReference>
<evidence type="ECO:0000256" key="1">
    <source>
        <dbReference type="ARBA" id="ARBA00004123"/>
    </source>
</evidence>
<keyword evidence="4" id="KW-0805">Transcription regulation</keyword>
<keyword evidence="2" id="KW-0217">Developmental protein</keyword>
<keyword evidence="6" id="KW-0539">Nucleus</keyword>
<evidence type="ECO:0000256" key="6">
    <source>
        <dbReference type="ARBA" id="ARBA00023242"/>
    </source>
</evidence>
<evidence type="ECO:0000313" key="9">
    <source>
        <dbReference type="Proteomes" id="UP000036987"/>
    </source>
</evidence>
<dbReference type="Proteomes" id="UP000036987">
    <property type="component" value="Unassembled WGS sequence"/>
</dbReference>
<gene>
    <name evidence="8" type="ORF">ZOSMA_1G03400</name>
</gene>
<dbReference type="EMBL" id="LFYR01000729">
    <property type="protein sequence ID" value="KMZ70358.1"/>
    <property type="molecule type" value="Genomic_DNA"/>
</dbReference>
<organism evidence="8 9">
    <name type="scientific">Zostera marina</name>
    <name type="common">Eelgrass</name>
    <dbReference type="NCBI Taxonomy" id="29655"/>
    <lineage>
        <taxon>Eukaryota</taxon>
        <taxon>Viridiplantae</taxon>
        <taxon>Streptophyta</taxon>
        <taxon>Embryophyta</taxon>
        <taxon>Tracheophyta</taxon>
        <taxon>Spermatophyta</taxon>
        <taxon>Magnoliopsida</taxon>
        <taxon>Liliopsida</taxon>
        <taxon>Zosteraceae</taxon>
        <taxon>Zostera</taxon>
    </lineage>
</organism>
<dbReference type="InterPro" id="IPR044847">
    <property type="entry name" value="KAN_fam"/>
</dbReference>
<name>A0A0K9PMQ9_ZOSMR</name>
<comment type="caution">
    <text evidence="8">The sequence shown here is derived from an EMBL/GenBank/DDBJ whole genome shotgun (WGS) entry which is preliminary data.</text>
</comment>
<evidence type="ECO:0000256" key="3">
    <source>
        <dbReference type="ARBA" id="ARBA00022782"/>
    </source>
</evidence>
<keyword evidence="5" id="KW-0804">Transcription</keyword>
<dbReference type="OrthoDB" id="551907at2759"/>
<dbReference type="NCBIfam" id="TIGR01557">
    <property type="entry name" value="myb_SHAQKYF"/>
    <property type="match status" value="1"/>
</dbReference>
<comment type="subcellular location">
    <subcellularLocation>
        <location evidence="1">Nucleus</location>
    </subcellularLocation>
</comment>
<evidence type="ECO:0000259" key="7">
    <source>
        <dbReference type="Pfam" id="PF00249"/>
    </source>
</evidence>
<dbReference type="Pfam" id="PF00249">
    <property type="entry name" value="Myb_DNA-binding"/>
    <property type="match status" value="1"/>
</dbReference>
<dbReference type="InterPro" id="IPR009057">
    <property type="entry name" value="Homeodomain-like_sf"/>
</dbReference>
<dbReference type="FunFam" id="1.10.10.60:FF:000002">
    <property type="entry name" value="Myb family transcription factor"/>
    <property type="match status" value="1"/>
</dbReference>
<evidence type="ECO:0000313" key="8">
    <source>
        <dbReference type="EMBL" id="KMZ70358.1"/>
    </source>
</evidence>
<dbReference type="SUPFAM" id="SSF46689">
    <property type="entry name" value="Homeodomain-like"/>
    <property type="match status" value="1"/>
</dbReference>
<dbReference type="GO" id="GO:0010158">
    <property type="term" value="P:abaxial cell fate specification"/>
    <property type="evidence" value="ECO:0007669"/>
    <property type="project" value="InterPro"/>
</dbReference>
<keyword evidence="3" id="KW-0221">Differentiation</keyword>
<evidence type="ECO:0000256" key="4">
    <source>
        <dbReference type="ARBA" id="ARBA00023015"/>
    </source>
</evidence>
<dbReference type="GO" id="GO:0005634">
    <property type="term" value="C:nucleus"/>
    <property type="evidence" value="ECO:0000318"/>
    <property type="project" value="GO_Central"/>
</dbReference>
<sequence>MMRRNDHEGFSSTCNSTYSTDLSLQITPPMIHEETAEQDGNKLLHYKSTTATLFGLGRSGSVLRKEINNTDDNEPTLSLGLVETNSFTASPSNYGAASLHRHHHHVRIHHHQPYSADLKKNFRSKLGIHKRSIRAPRMRWTSTLHAHFVRAVEQLGGHDRATPKSVLELMTVKDLTLAHVKSHLQMYRTVRSTDKAIGQQQPLRSGEVGGGMPAPSCHKLHHQITTLSYSSRHETNSTSPPSAQRAGRRKVYICVCVRRLLII</sequence>
<protein>
    <recommendedName>
        <fullName evidence="7">Myb-like domain-containing protein</fullName>
    </recommendedName>
</protein>
<dbReference type="AlphaFoldDB" id="A0A0K9PMQ9"/>